<evidence type="ECO:0000313" key="8">
    <source>
        <dbReference type="Proteomes" id="UP000230869"/>
    </source>
</evidence>
<evidence type="ECO:0000256" key="3">
    <source>
        <dbReference type="ARBA" id="ARBA00022989"/>
    </source>
</evidence>
<evidence type="ECO:0000259" key="6">
    <source>
        <dbReference type="Pfam" id="PF04932"/>
    </source>
</evidence>
<dbReference type="Pfam" id="PF04932">
    <property type="entry name" value="Wzy_C"/>
    <property type="match status" value="1"/>
</dbReference>
<sequence>MSKFSKNLFLISGFIFLAELASIFGYLLPDFRQIAFFVIAGLVLILSLVDLKYGLYFVLAELFIGSKGYLFYYEHAGLLFSIRIALWLIVMAVWLGGVIFCRREKSQFIDKGDRGTKFPIGNLVPYKNSDYFKYFSVLFLFILWGFVNSFLNHNGFADTFFDFNGWLYFALIFPIYSVFKSKENQEMLWQIFLASILWLALKTFFLLFVFSHNMIGMVYELYGWVRTTGVGEITRMQGGFHRIFFQSHIFILTSFFIFLMLLTSLILKDKKESNKKFLTSYFLILTLLLFVIIITFSRSFWVGLVFGLLVYWFVSLLVLKIGWKNFFKVNGLWLASLIISVGLIAAVVKFPYPNPLGGFSTADLLSKRLSQQDEAAISSRWALLPQLWQEIKSAPVLGRGFGATVTYKTQDPRALELNPGGKYTTYAFEWGWLDIWLKLGFFGLLAYLALIFKLMINGLQSRNNFAIGLALGLLAISATSFFSPYLNHPLGIGYLMVMAAIFDNKNGVLH</sequence>
<dbReference type="PANTHER" id="PTHR37422:SF17">
    <property type="entry name" value="O-ANTIGEN LIGASE"/>
    <property type="match status" value="1"/>
</dbReference>
<dbReference type="PANTHER" id="PTHR37422">
    <property type="entry name" value="TEICHURONIC ACID BIOSYNTHESIS PROTEIN TUAE"/>
    <property type="match status" value="1"/>
</dbReference>
<dbReference type="AlphaFoldDB" id="A0A2M6K9D7"/>
<keyword evidence="2 5" id="KW-0812">Transmembrane</keyword>
<feature type="transmembrane region" description="Helical" evidence="5">
    <location>
        <begin position="300"/>
        <end position="319"/>
    </location>
</feature>
<feature type="transmembrane region" description="Helical" evidence="5">
    <location>
        <begin position="131"/>
        <end position="151"/>
    </location>
</feature>
<feature type="transmembrane region" description="Helical" evidence="5">
    <location>
        <begin position="243"/>
        <end position="265"/>
    </location>
</feature>
<feature type="transmembrane region" description="Helical" evidence="5">
    <location>
        <begin position="464"/>
        <end position="486"/>
    </location>
</feature>
<reference evidence="7 8" key="1">
    <citation type="submission" date="2017-09" db="EMBL/GenBank/DDBJ databases">
        <title>Depth-based differentiation of microbial function through sediment-hosted aquifers and enrichment of novel symbionts in the deep terrestrial subsurface.</title>
        <authorList>
            <person name="Probst A.J."/>
            <person name="Ladd B."/>
            <person name="Jarett J.K."/>
            <person name="Geller-Mcgrath D.E."/>
            <person name="Sieber C.M."/>
            <person name="Emerson J.B."/>
            <person name="Anantharaman K."/>
            <person name="Thomas B.C."/>
            <person name="Malmstrom R."/>
            <person name="Stieglmeier M."/>
            <person name="Klingl A."/>
            <person name="Woyke T."/>
            <person name="Ryan C.M."/>
            <person name="Banfield J.F."/>
        </authorList>
    </citation>
    <scope>NUCLEOTIDE SEQUENCE [LARGE SCALE GENOMIC DNA]</scope>
    <source>
        <strain evidence="7">CG11_big_fil_rev_8_21_14_0_20_39_10</strain>
    </source>
</reference>
<proteinExistence type="predicted"/>
<comment type="subcellular location">
    <subcellularLocation>
        <location evidence="1">Membrane</location>
        <topology evidence="1">Multi-pass membrane protein</topology>
    </subcellularLocation>
</comment>
<feature type="transmembrane region" description="Helical" evidence="5">
    <location>
        <begin position="191"/>
        <end position="210"/>
    </location>
</feature>
<evidence type="ECO:0000313" key="7">
    <source>
        <dbReference type="EMBL" id="PIR13504.1"/>
    </source>
</evidence>
<dbReference type="Proteomes" id="UP000230869">
    <property type="component" value="Unassembled WGS sequence"/>
</dbReference>
<keyword evidence="3 5" id="KW-1133">Transmembrane helix</keyword>
<dbReference type="InterPro" id="IPR007016">
    <property type="entry name" value="O-antigen_ligase-rel_domated"/>
</dbReference>
<feature type="transmembrane region" description="Helical" evidence="5">
    <location>
        <begin position="78"/>
        <end position="101"/>
    </location>
</feature>
<organism evidence="7 8">
    <name type="scientific">Candidatus Falkowbacteria bacterium CG11_big_fil_rev_8_21_14_0_20_39_10</name>
    <dbReference type="NCBI Taxonomy" id="1974570"/>
    <lineage>
        <taxon>Bacteria</taxon>
        <taxon>Candidatus Falkowiibacteriota</taxon>
    </lineage>
</organism>
<feature type="transmembrane region" description="Helical" evidence="5">
    <location>
        <begin position="7"/>
        <end position="27"/>
    </location>
</feature>
<accession>A0A2M6K9D7</accession>
<dbReference type="InterPro" id="IPR051533">
    <property type="entry name" value="WaaL-like"/>
</dbReference>
<evidence type="ECO:0000256" key="5">
    <source>
        <dbReference type="SAM" id="Phobius"/>
    </source>
</evidence>
<gene>
    <name evidence="7" type="ORF">COV49_01935</name>
</gene>
<evidence type="ECO:0000256" key="4">
    <source>
        <dbReference type="ARBA" id="ARBA00023136"/>
    </source>
</evidence>
<feature type="transmembrane region" description="Helical" evidence="5">
    <location>
        <begin position="33"/>
        <end position="49"/>
    </location>
</feature>
<feature type="transmembrane region" description="Helical" evidence="5">
    <location>
        <begin position="435"/>
        <end position="452"/>
    </location>
</feature>
<dbReference type="EMBL" id="PCWW01000033">
    <property type="protein sequence ID" value="PIR13504.1"/>
    <property type="molecule type" value="Genomic_DNA"/>
</dbReference>
<name>A0A2M6K9D7_9BACT</name>
<feature type="transmembrane region" description="Helical" evidence="5">
    <location>
        <begin position="277"/>
        <end position="294"/>
    </location>
</feature>
<comment type="caution">
    <text evidence="7">The sequence shown here is derived from an EMBL/GenBank/DDBJ whole genome shotgun (WGS) entry which is preliminary data.</text>
</comment>
<feature type="transmembrane region" description="Helical" evidence="5">
    <location>
        <begin position="163"/>
        <end position="179"/>
    </location>
</feature>
<feature type="transmembrane region" description="Helical" evidence="5">
    <location>
        <begin position="331"/>
        <end position="352"/>
    </location>
</feature>
<feature type="domain" description="O-antigen ligase-related" evidence="6">
    <location>
        <begin position="284"/>
        <end position="448"/>
    </location>
</feature>
<evidence type="ECO:0000256" key="1">
    <source>
        <dbReference type="ARBA" id="ARBA00004141"/>
    </source>
</evidence>
<keyword evidence="4 5" id="KW-0472">Membrane</keyword>
<dbReference type="GO" id="GO:0016020">
    <property type="term" value="C:membrane"/>
    <property type="evidence" value="ECO:0007669"/>
    <property type="project" value="UniProtKB-SubCell"/>
</dbReference>
<evidence type="ECO:0000256" key="2">
    <source>
        <dbReference type="ARBA" id="ARBA00022692"/>
    </source>
</evidence>
<protein>
    <recommendedName>
        <fullName evidence="6">O-antigen ligase-related domain-containing protein</fullName>
    </recommendedName>
</protein>